<accession>A0A1Z2XLJ9</accession>
<evidence type="ECO:0000313" key="4">
    <source>
        <dbReference type="Proteomes" id="UP000196710"/>
    </source>
</evidence>
<dbReference type="KEGG" id="amur:ADH66_00730"/>
<name>A0A1Z2XLJ9_9FIRM</name>
<evidence type="ECO:0000313" key="3">
    <source>
        <dbReference type="EMBL" id="QQR28600.1"/>
    </source>
</evidence>
<keyword evidence="4" id="KW-1185">Reference proteome</keyword>
<reference evidence="2" key="1">
    <citation type="journal article" date="2017" name="Genome Announc.">
        <title>High-Quality Whole-Genome Sequences of the Oligo-Mouse-Microbiota Bacterial Community.</title>
        <authorList>
            <person name="Garzetti D."/>
            <person name="Brugiroux S."/>
            <person name="Bunk B."/>
            <person name="Pukall R."/>
            <person name="McCoy K.D."/>
            <person name="Macpherson A.J."/>
            <person name="Stecher B."/>
        </authorList>
    </citation>
    <scope>NUCLEOTIDE SEQUENCE</scope>
    <source>
        <strain evidence="2">KB18</strain>
    </source>
</reference>
<feature type="region of interest" description="Disordered" evidence="1">
    <location>
        <begin position="1"/>
        <end position="39"/>
    </location>
</feature>
<dbReference type="EMBL" id="CP021422">
    <property type="protein sequence ID" value="ASB39310.1"/>
    <property type="molecule type" value="Genomic_DNA"/>
</dbReference>
<dbReference type="Proteomes" id="UP000596035">
    <property type="component" value="Chromosome"/>
</dbReference>
<sequence length="189" mass="21304">MTMKIDGIQRSVPTAQTAAEQKRTEPENKDTRQAREDTVEIGVRVREELSPEDKKLQDKLSAVRSMRQMLESVRQQSAQMAEQSEKQAKAMKESLDKMKRCSKIAKNIQKGHKVPPKDEKYLLENDPKLYMMAMALRMLEDPDNKKVKSELKKEEEEQQKEAAAPGVEGVEGAVSSDVAVEMGADVSVE</sequence>
<reference evidence="4" key="2">
    <citation type="submission" date="2017-05" db="EMBL/GenBank/DDBJ databases">
        <title>Improved OligoMM genomes.</title>
        <authorList>
            <person name="Garzetti D."/>
        </authorList>
    </citation>
    <scope>NUCLEOTIDE SEQUENCE [LARGE SCALE GENOMIC DNA]</scope>
    <source>
        <strain evidence="4">KB18</strain>
    </source>
</reference>
<dbReference type="RefSeq" id="WP_066536934.1">
    <property type="nucleotide sequence ID" value="NZ_CAJTCQ010000002.1"/>
</dbReference>
<feature type="region of interest" description="Disordered" evidence="1">
    <location>
        <begin position="140"/>
        <end position="189"/>
    </location>
</feature>
<feature type="compositionally biased region" description="Polar residues" evidence="1">
    <location>
        <begin position="73"/>
        <end position="82"/>
    </location>
</feature>
<dbReference type="Proteomes" id="UP000196710">
    <property type="component" value="Chromosome"/>
</dbReference>
<feature type="compositionally biased region" description="Low complexity" evidence="1">
    <location>
        <begin position="161"/>
        <end position="174"/>
    </location>
</feature>
<organism evidence="3 5">
    <name type="scientific">Acutalibacter muris</name>
    <dbReference type="NCBI Taxonomy" id="1796620"/>
    <lineage>
        <taxon>Bacteria</taxon>
        <taxon>Bacillati</taxon>
        <taxon>Bacillota</taxon>
        <taxon>Clostridia</taxon>
        <taxon>Eubacteriales</taxon>
        <taxon>Acutalibacteraceae</taxon>
        <taxon>Acutalibacter</taxon>
    </lineage>
</organism>
<feature type="region of interest" description="Disordered" evidence="1">
    <location>
        <begin position="67"/>
        <end position="96"/>
    </location>
</feature>
<dbReference type="EMBL" id="CP065321">
    <property type="protein sequence ID" value="QQR28600.1"/>
    <property type="molecule type" value="Genomic_DNA"/>
</dbReference>
<feature type="compositionally biased region" description="Basic and acidic residues" evidence="1">
    <location>
        <begin position="140"/>
        <end position="155"/>
    </location>
</feature>
<dbReference type="AlphaFoldDB" id="A0A1Z2XLJ9"/>
<protein>
    <submittedName>
        <fullName evidence="3">Uncharacterized protein</fullName>
    </submittedName>
</protein>
<proteinExistence type="predicted"/>
<evidence type="ECO:0000256" key="1">
    <source>
        <dbReference type="SAM" id="MobiDB-lite"/>
    </source>
</evidence>
<evidence type="ECO:0000313" key="5">
    <source>
        <dbReference type="Proteomes" id="UP000596035"/>
    </source>
</evidence>
<evidence type="ECO:0000313" key="2">
    <source>
        <dbReference type="EMBL" id="ASB39310.1"/>
    </source>
</evidence>
<feature type="compositionally biased region" description="Basic and acidic residues" evidence="1">
    <location>
        <begin position="83"/>
        <end position="96"/>
    </location>
</feature>
<gene>
    <name evidence="2" type="ORF">ADH66_00730</name>
    <name evidence="3" type="ORF">I5Q82_10720</name>
</gene>
<reference evidence="3 5" key="3">
    <citation type="submission" date="2020-11" db="EMBL/GenBank/DDBJ databases">
        <title>Closed and high quality bacterial genomes of the OMM12 community.</title>
        <authorList>
            <person name="Marbouty M."/>
            <person name="Lamy-Besnier Q."/>
            <person name="Debarbieux L."/>
            <person name="Koszul R."/>
        </authorList>
    </citation>
    <scope>NUCLEOTIDE SEQUENCE [LARGE SCALE GENOMIC DNA]</scope>
    <source>
        <strain evidence="3 5">KB18</strain>
    </source>
</reference>
<feature type="compositionally biased region" description="Basic and acidic residues" evidence="1">
    <location>
        <begin position="20"/>
        <end position="39"/>
    </location>
</feature>